<keyword evidence="3" id="KW-1185">Reference proteome</keyword>
<evidence type="ECO:0000313" key="3">
    <source>
        <dbReference type="Proteomes" id="UP000611796"/>
    </source>
</evidence>
<dbReference type="Pfam" id="PF00583">
    <property type="entry name" value="Acetyltransf_1"/>
    <property type="match status" value="1"/>
</dbReference>
<dbReference type="InterPro" id="IPR000182">
    <property type="entry name" value="GNAT_dom"/>
</dbReference>
<dbReference type="SUPFAM" id="SSF55729">
    <property type="entry name" value="Acyl-CoA N-acyltransferases (Nat)"/>
    <property type="match status" value="1"/>
</dbReference>
<feature type="domain" description="N-acetyltransferase" evidence="1">
    <location>
        <begin position="4"/>
        <end position="192"/>
    </location>
</feature>
<reference evidence="2 3" key="1">
    <citation type="submission" date="2020-08" db="EMBL/GenBank/DDBJ databases">
        <authorList>
            <person name="Liu C."/>
            <person name="Sun Q."/>
        </authorList>
    </citation>
    <scope>NUCLEOTIDE SEQUENCE [LARGE SCALE GENOMIC DNA]</scope>
    <source>
        <strain evidence="2 3">NSJ-45</strain>
    </source>
</reference>
<dbReference type="InterPro" id="IPR016181">
    <property type="entry name" value="Acyl_CoA_acyltransferase"/>
</dbReference>
<sequence>MDDYIIKKAKSEDIEKIINLIYSTEPNPTYEWGYGSEIEQKEKLKKLLNLNNCRFKLDNILVCKYNNEFCGILLSLGGKRIKKETLIADLQLIQYEKSICHKILFTFNTFLYLFYKECSQNDYYISNIALLKKFRGIGLSEKLLNTAYKLAKEEGYNRICLHANNDKLVNYYKTLGFSLINSKTKKMTKDLL</sequence>
<proteinExistence type="predicted"/>
<dbReference type="Proteomes" id="UP000611796">
    <property type="component" value="Unassembled WGS sequence"/>
</dbReference>
<protein>
    <submittedName>
        <fullName evidence="2">GNAT family N-acetyltransferase</fullName>
    </submittedName>
</protein>
<accession>A0ABR7K1C5</accession>
<organism evidence="2 3">
    <name type="scientific">Paeniclostridium hominis</name>
    <dbReference type="NCBI Taxonomy" id="2764329"/>
    <lineage>
        <taxon>Bacteria</taxon>
        <taxon>Bacillati</taxon>
        <taxon>Bacillota</taxon>
        <taxon>Clostridia</taxon>
        <taxon>Peptostreptococcales</taxon>
        <taxon>Peptostreptococcaceae</taxon>
        <taxon>Paeniclostridium</taxon>
    </lineage>
</organism>
<dbReference type="CDD" id="cd04301">
    <property type="entry name" value="NAT_SF"/>
    <property type="match status" value="1"/>
</dbReference>
<name>A0ABR7K1C5_9FIRM</name>
<dbReference type="RefSeq" id="WP_187005243.1">
    <property type="nucleotide sequence ID" value="NZ_JACRWD010000001.1"/>
</dbReference>
<gene>
    <name evidence="2" type="ORF">H8891_03735</name>
</gene>
<comment type="caution">
    <text evidence="2">The sequence shown here is derived from an EMBL/GenBank/DDBJ whole genome shotgun (WGS) entry which is preliminary data.</text>
</comment>
<dbReference type="Gene3D" id="3.40.630.30">
    <property type="match status" value="1"/>
</dbReference>
<dbReference type="EMBL" id="JACRWD010000001">
    <property type="protein sequence ID" value="MBC6002903.1"/>
    <property type="molecule type" value="Genomic_DNA"/>
</dbReference>
<evidence type="ECO:0000313" key="2">
    <source>
        <dbReference type="EMBL" id="MBC6002903.1"/>
    </source>
</evidence>
<evidence type="ECO:0000259" key="1">
    <source>
        <dbReference type="PROSITE" id="PS51186"/>
    </source>
</evidence>
<dbReference type="PROSITE" id="PS51186">
    <property type="entry name" value="GNAT"/>
    <property type="match status" value="1"/>
</dbReference>